<feature type="domain" description="F-box" evidence="3">
    <location>
        <begin position="246"/>
        <end position="296"/>
    </location>
</feature>
<reference evidence="4 5" key="1">
    <citation type="journal article" date="2014" name="Genome Biol. Evol.">
        <title>Comparative genomics and transcriptomics analyses reveal divergent lifestyle features of nematode endoparasitic fungus Hirsutella minnesotensis.</title>
        <authorList>
            <person name="Lai Y."/>
            <person name="Liu K."/>
            <person name="Zhang X."/>
            <person name="Zhang X."/>
            <person name="Li K."/>
            <person name="Wang N."/>
            <person name="Shu C."/>
            <person name="Wu Y."/>
            <person name="Wang C."/>
            <person name="Bushley K.E."/>
            <person name="Xiang M."/>
            <person name="Liu X."/>
        </authorList>
    </citation>
    <scope>NUCLEOTIDE SEQUENCE [LARGE SCALE GENOMIC DNA]</scope>
    <source>
        <strain evidence="4 5">3608</strain>
    </source>
</reference>
<dbReference type="Proteomes" id="UP000054481">
    <property type="component" value="Unassembled WGS sequence"/>
</dbReference>
<dbReference type="InterPro" id="IPR036047">
    <property type="entry name" value="F-box-like_dom_sf"/>
</dbReference>
<dbReference type="GO" id="GO:0019005">
    <property type="term" value="C:SCF ubiquitin ligase complex"/>
    <property type="evidence" value="ECO:0007669"/>
    <property type="project" value="TreeGrafter"/>
</dbReference>
<evidence type="ECO:0000313" key="4">
    <source>
        <dbReference type="EMBL" id="KJZ71592.1"/>
    </source>
</evidence>
<dbReference type="InterPro" id="IPR001810">
    <property type="entry name" value="F-box_dom"/>
</dbReference>
<name>A0A0F7ZXZ7_9HYPO</name>
<dbReference type="EMBL" id="KQ030568">
    <property type="protein sequence ID" value="KJZ71592.1"/>
    <property type="molecule type" value="Genomic_DNA"/>
</dbReference>
<feature type="region of interest" description="Disordered" evidence="2">
    <location>
        <begin position="472"/>
        <end position="504"/>
    </location>
</feature>
<feature type="compositionally biased region" description="Low complexity" evidence="2">
    <location>
        <begin position="30"/>
        <end position="48"/>
    </location>
</feature>
<dbReference type="Pfam" id="PF19270">
    <property type="entry name" value="FBO_C"/>
    <property type="match status" value="1"/>
</dbReference>
<accession>A0A0F7ZXZ7</accession>
<dbReference type="InterPro" id="IPR045464">
    <property type="entry name" value="Hrt3/FBXO9_C"/>
</dbReference>
<evidence type="ECO:0000259" key="3">
    <source>
        <dbReference type="PROSITE" id="PS50181"/>
    </source>
</evidence>
<feature type="compositionally biased region" description="Basic and acidic residues" evidence="2">
    <location>
        <begin position="472"/>
        <end position="481"/>
    </location>
</feature>
<keyword evidence="1" id="KW-0833">Ubl conjugation pathway</keyword>
<feature type="compositionally biased region" description="Low complexity" evidence="2">
    <location>
        <begin position="65"/>
        <end position="76"/>
    </location>
</feature>
<dbReference type="AlphaFoldDB" id="A0A0F7ZXZ7"/>
<evidence type="ECO:0000256" key="2">
    <source>
        <dbReference type="SAM" id="MobiDB-lite"/>
    </source>
</evidence>
<dbReference type="GO" id="GO:0005737">
    <property type="term" value="C:cytoplasm"/>
    <property type="evidence" value="ECO:0007669"/>
    <property type="project" value="TreeGrafter"/>
</dbReference>
<feature type="compositionally biased region" description="Basic and acidic residues" evidence="2">
    <location>
        <begin position="79"/>
        <end position="97"/>
    </location>
</feature>
<feature type="region of interest" description="Disordered" evidence="2">
    <location>
        <begin position="24"/>
        <end position="116"/>
    </location>
</feature>
<keyword evidence="5" id="KW-1185">Reference proteome</keyword>
<organism evidence="4 5">
    <name type="scientific">Hirsutella minnesotensis 3608</name>
    <dbReference type="NCBI Taxonomy" id="1043627"/>
    <lineage>
        <taxon>Eukaryota</taxon>
        <taxon>Fungi</taxon>
        <taxon>Dikarya</taxon>
        <taxon>Ascomycota</taxon>
        <taxon>Pezizomycotina</taxon>
        <taxon>Sordariomycetes</taxon>
        <taxon>Hypocreomycetidae</taxon>
        <taxon>Hypocreales</taxon>
        <taxon>Ophiocordycipitaceae</taxon>
        <taxon>Hirsutella</taxon>
    </lineage>
</organism>
<sequence length="602" mass="67285">MSKQPADLGSELDSFRQQWLSDLRTRKGDTAAQPATAASASVTASTTSFGTEATSRRRHSKGAKQSTPSSPTSSRRQNAHVDTHDGGDDYLQHHAFDEPPTSAGYTLDGSTRPAPDRTLVSALDHYEEAMEKEAQGNLGESLKLYRQAYRLDNRVDKRYREKHFPSTTAAPLTKVQPKAASSLPQPPNVKGKTIATSPTTTKSTIATAPVDEAAPQPIKIVDLIASFSNLSIVPSPPEVENTPPPPCPIADLPSELLVHILSDIAAADPGAFVAVALACKRFAFLVATEQRIWRRAALSTDFGFPAMHYRFDRTVEWGELEEVADDEAGGLDLELDFDLGGDDAVPTDPKSLSDPWKMQQHRRRRILRKRHQAEIARETVTLVPSIYASWRDMFRTRPRIRFNGCYISTVNYIRSGQMSTNQATWGGSPIHIVTYYRYLRFFRDGTVISLLSTSEPRDVVHNLTRDQLRHLRDRDGRPDHHPHPHHHAHQQPQQPPSALPSTAMRDAHRGRWHLVPAESPSAADDAQGPEGDLFVETEGPNPRYMLRMALALRSAGRGARNNKLAWRGFHSYNKLTDDWSEFELKHDKQFFFSRVRSYGMGE</sequence>
<dbReference type="PANTHER" id="PTHR12874:SF9">
    <property type="entry name" value="F-BOX ONLY PROTEIN 48"/>
    <property type="match status" value="1"/>
</dbReference>
<dbReference type="SUPFAM" id="SSF81383">
    <property type="entry name" value="F-box domain"/>
    <property type="match status" value="1"/>
</dbReference>
<gene>
    <name evidence="4" type="ORF">HIM_08986</name>
</gene>
<dbReference type="PANTHER" id="PTHR12874">
    <property type="entry name" value="F-BOX ONLY PROTEIN 48-RELATED"/>
    <property type="match status" value="1"/>
</dbReference>
<dbReference type="PROSITE" id="PS50181">
    <property type="entry name" value="FBOX"/>
    <property type="match status" value="1"/>
</dbReference>
<evidence type="ECO:0000313" key="5">
    <source>
        <dbReference type="Proteomes" id="UP000054481"/>
    </source>
</evidence>
<dbReference type="GO" id="GO:0031146">
    <property type="term" value="P:SCF-dependent proteasomal ubiquitin-dependent protein catabolic process"/>
    <property type="evidence" value="ECO:0007669"/>
    <property type="project" value="TreeGrafter"/>
</dbReference>
<protein>
    <recommendedName>
        <fullName evidence="3">F-box domain-containing protein</fullName>
    </recommendedName>
</protein>
<dbReference type="Pfam" id="PF12937">
    <property type="entry name" value="F-box-like"/>
    <property type="match status" value="1"/>
</dbReference>
<feature type="region of interest" description="Disordered" evidence="2">
    <location>
        <begin position="166"/>
        <end position="196"/>
    </location>
</feature>
<dbReference type="OrthoDB" id="2117972at2759"/>
<feature type="region of interest" description="Disordered" evidence="2">
    <location>
        <begin position="518"/>
        <end position="538"/>
    </location>
</feature>
<proteinExistence type="predicted"/>
<evidence type="ECO:0000256" key="1">
    <source>
        <dbReference type="ARBA" id="ARBA00022786"/>
    </source>
</evidence>